<dbReference type="EMBL" id="CAADHO010000013">
    <property type="protein sequence ID" value="VFQ47128.1"/>
    <property type="molecule type" value="Genomic_DNA"/>
</dbReference>
<organism evidence="2 3">
    <name type="scientific">Desulfoluna butyratoxydans</name>
    <dbReference type="NCBI Taxonomy" id="231438"/>
    <lineage>
        <taxon>Bacteria</taxon>
        <taxon>Pseudomonadati</taxon>
        <taxon>Thermodesulfobacteriota</taxon>
        <taxon>Desulfobacteria</taxon>
        <taxon>Desulfobacterales</taxon>
        <taxon>Desulfolunaceae</taxon>
        <taxon>Desulfoluna</taxon>
    </lineage>
</organism>
<proteinExistence type="predicted"/>
<gene>
    <name evidence="2" type="ORF">MSL71_48140</name>
</gene>
<evidence type="ECO:0000256" key="1">
    <source>
        <dbReference type="SAM" id="MobiDB-lite"/>
    </source>
</evidence>
<dbReference type="AlphaFoldDB" id="A0A4V6YUG0"/>
<feature type="region of interest" description="Disordered" evidence="1">
    <location>
        <begin position="1"/>
        <end position="38"/>
    </location>
</feature>
<dbReference type="Proteomes" id="UP000507962">
    <property type="component" value="Unassembled WGS sequence"/>
</dbReference>
<sequence>MANLRADGQTNRQESGGRIDSSSKGGKQGVQSHQLTRASLWMSQHNMTKSRIRRDMVNAAVVERKIAFLSPSRGTQKSSGRPVRLCGQIAAQDVATQSVFEQESAEAMVGVGPLHGRSSVWKRAVRHPEVIAECFRRPYICPTTSTISTTNTSSQAKIAKPVAAAAISLMIPILS</sequence>
<reference evidence="2 3" key="1">
    <citation type="submission" date="2019-03" db="EMBL/GenBank/DDBJ databases">
        <authorList>
            <person name="Nijsse B."/>
        </authorList>
    </citation>
    <scope>NUCLEOTIDE SEQUENCE [LARGE SCALE GENOMIC DNA]</scope>
    <source>
        <strain evidence="2">Desulfoluna butyratoxydans MSL71</strain>
    </source>
</reference>
<keyword evidence="3" id="KW-1185">Reference proteome</keyword>
<evidence type="ECO:0000313" key="3">
    <source>
        <dbReference type="Proteomes" id="UP000507962"/>
    </source>
</evidence>
<protein>
    <submittedName>
        <fullName evidence="2">Uncharacterized protein</fullName>
    </submittedName>
</protein>
<evidence type="ECO:0000313" key="2">
    <source>
        <dbReference type="EMBL" id="VFQ47128.1"/>
    </source>
</evidence>
<feature type="compositionally biased region" description="Low complexity" evidence="1">
    <location>
        <begin position="22"/>
        <end position="32"/>
    </location>
</feature>
<accession>A0A4V6YUG0</accession>
<name>A0A4V6YUG0_9BACT</name>